<evidence type="ECO:0000313" key="4">
    <source>
        <dbReference type="Proteomes" id="UP000663852"/>
    </source>
</evidence>
<dbReference type="OrthoDB" id="10036122at2759"/>
<reference evidence="2" key="1">
    <citation type="submission" date="2021-02" db="EMBL/GenBank/DDBJ databases">
        <authorList>
            <person name="Nowell W R."/>
        </authorList>
    </citation>
    <scope>NUCLEOTIDE SEQUENCE</scope>
</reference>
<organism evidence="2 4">
    <name type="scientific">Adineta ricciae</name>
    <name type="common">Rotifer</name>
    <dbReference type="NCBI Taxonomy" id="249248"/>
    <lineage>
        <taxon>Eukaryota</taxon>
        <taxon>Metazoa</taxon>
        <taxon>Spiralia</taxon>
        <taxon>Gnathifera</taxon>
        <taxon>Rotifera</taxon>
        <taxon>Eurotatoria</taxon>
        <taxon>Bdelloidea</taxon>
        <taxon>Adinetida</taxon>
        <taxon>Adinetidae</taxon>
        <taxon>Adineta</taxon>
    </lineage>
</organism>
<dbReference type="AlphaFoldDB" id="A0A815WGP1"/>
<gene>
    <name evidence="2" type="ORF">EDS130_LOCUS45510</name>
    <name evidence="1" type="ORF">XAT740_LOCUS21268</name>
</gene>
<dbReference type="EMBL" id="CAJNOR010001520">
    <property type="protein sequence ID" value="CAF1156965.1"/>
    <property type="molecule type" value="Genomic_DNA"/>
</dbReference>
<comment type="caution">
    <text evidence="2">The sequence shown here is derived from an EMBL/GenBank/DDBJ whole genome shotgun (WGS) entry which is preliminary data.</text>
</comment>
<dbReference type="EMBL" id="CAJNOJ010001135">
    <property type="protein sequence ID" value="CAF1543786.1"/>
    <property type="molecule type" value="Genomic_DNA"/>
</dbReference>
<name>A0A815WGP1_ADIRI</name>
<protein>
    <submittedName>
        <fullName evidence="2">Uncharacterized protein</fullName>
    </submittedName>
</protein>
<evidence type="ECO:0000313" key="1">
    <source>
        <dbReference type="EMBL" id="CAF1156965.1"/>
    </source>
</evidence>
<dbReference type="Proteomes" id="UP000663852">
    <property type="component" value="Unassembled WGS sequence"/>
</dbReference>
<dbReference type="Proteomes" id="UP000663828">
    <property type="component" value="Unassembled WGS sequence"/>
</dbReference>
<sequence>MFRIRRDPTWGRTHVIQGATLCSTYQQYDDHIASNCPQTDNPVGFHCGQNHPFDSNCRNSICCANCKQEHIAGNPSCPMKIEARRKPIAKPAELESTKPNVPSNLSHHLQVGPTHITRLRQPNYFINQQVNSLMLLNRTSFRSRTSPTSC</sequence>
<proteinExistence type="predicted"/>
<evidence type="ECO:0000313" key="3">
    <source>
        <dbReference type="Proteomes" id="UP000663828"/>
    </source>
</evidence>
<evidence type="ECO:0000313" key="2">
    <source>
        <dbReference type="EMBL" id="CAF1543786.1"/>
    </source>
</evidence>
<accession>A0A815WGP1</accession>
<keyword evidence="3" id="KW-1185">Reference proteome</keyword>